<dbReference type="EMBL" id="CAADIW010000050">
    <property type="protein sequence ID" value="VFS41188.1"/>
    <property type="molecule type" value="Genomic_DNA"/>
</dbReference>
<evidence type="ECO:0000313" key="2">
    <source>
        <dbReference type="Proteomes" id="UP000351155"/>
    </source>
</evidence>
<organism evidence="1 2">
    <name type="scientific">Enterobacter cancerogenus</name>
    <dbReference type="NCBI Taxonomy" id="69218"/>
    <lineage>
        <taxon>Bacteria</taxon>
        <taxon>Pseudomonadati</taxon>
        <taxon>Pseudomonadota</taxon>
        <taxon>Gammaproteobacteria</taxon>
        <taxon>Enterobacterales</taxon>
        <taxon>Enterobacteriaceae</taxon>
        <taxon>Enterobacter</taxon>
        <taxon>Enterobacter cloacae complex</taxon>
    </lineage>
</organism>
<proteinExistence type="predicted"/>
<protein>
    <submittedName>
        <fullName evidence="1">Extracellular solute-binding protein</fullName>
    </submittedName>
</protein>
<dbReference type="Proteomes" id="UP000351155">
    <property type="component" value="Unassembled WGS sequence"/>
</dbReference>
<evidence type="ECO:0000313" key="1">
    <source>
        <dbReference type="EMBL" id="VFS41188.1"/>
    </source>
</evidence>
<accession>A0A484YYC2</accession>
<dbReference type="AlphaFoldDB" id="A0A484YYC2"/>
<name>A0A484YYC2_9ENTR</name>
<reference evidence="1 2" key="1">
    <citation type="submission" date="2019-03" db="EMBL/GenBank/DDBJ databases">
        <authorList>
            <consortium name="Pathogen Informatics"/>
        </authorList>
    </citation>
    <scope>NUCLEOTIDE SEQUENCE [LARGE SCALE GENOMIC DNA]</scope>
    <source>
        <strain evidence="1 2">NCTC12126</strain>
    </source>
</reference>
<sequence length="44" mass="5192">MMHDQMPAVMIAHSTIFEPVRKDVTGYEIDPFGKHLFWQVDMNK</sequence>
<gene>
    <name evidence="1" type="primary">dppA_4</name>
    <name evidence="1" type="ORF">NCTC12126_04465</name>
</gene>